<keyword evidence="2" id="KW-1185">Reference proteome</keyword>
<dbReference type="EMBL" id="CAVMJV010000053">
    <property type="protein sequence ID" value="CAK5084489.1"/>
    <property type="molecule type" value="Genomic_DNA"/>
</dbReference>
<accession>A0ACB0ZZV3</accession>
<dbReference type="Proteomes" id="UP001497535">
    <property type="component" value="Unassembled WGS sequence"/>
</dbReference>
<reference evidence="1" key="1">
    <citation type="submission" date="2023-11" db="EMBL/GenBank/DDBJ databases">
        <authorList>
            <person name="Poullet M."/>
        </authorList>
    </citation>
    <scope>NUCLEOTIDE SEQUENCE</scope>
    <source>
        <strain evidence="1">E1834</strain>
    </source>
</reference>
<proteinExistence type="predicted"/>
<protein>
    <submittedName>
        <fullName evidence="1">Uncharacterized protein</fullName>
    </submittedName>
</protein>
<sequence>MFFENKRVAVIGAGPCGLTAARQAQQYGHDVCIFDRQQNIGGVWQMALDPNAERQPIPPFSSLITSRICSFSEFPIPEDFPLFLRPSDVIVYLKRYMKKFCHWLITWLDLKTNKIFEEEFDAVLICTGMHPKSWRPPEWRLEKRFKGQIIHSDKIGDLNKFYNKNICLVGFGYSAVEIATALAPIARQVLLSARRGGWLLNKFCKEGKSFCDHFNTRWNSLIRQFIPKFLRSKFAQNTSNSLSLLPVHPIKGAGYCPVHNLFRFLKANFSLISKFFSTQLGFGTELSLHFATGNVRIKPDIWSLSDGNEVEFVDGTIEKEIDYIILCTGYEFNFEFVENGKLIATHHNDFHLVNFLLLSLKI</sequence>
<gene>
    <name evidence="1" type="ORF">MENTE1834_LOCUS31883</name>
</gene>
<name>A0ACB0ZZV3_MELEN</name>
<evidence type="ECO:0000313" key="2">
    <source>
        <dbReference type="Proteomes" id="UP001497535"/>
    </source>
</evidence>
<comment type="caution">
    <text evidence="1">The sequence shown here is derived from an EMBL/GenBank/DDBJ whole genome shotgun (WGS) entry which is preliminary data.</text>
</comment>
<organism evidence="1 2">
    <name type="scientific">Meloidogyne enterolobii</name>
    <name type="common">Root-knot nematode worm</name>
    <name type="synonym">Meloidogyne mayaguensis</name>
    <dbReference type="NCBI Taxonomy" id="390850"/>
    <lineage>
        <taxon>Eukaryota</taxon>
        <taxon>Metazoa</taxon>
        <taxon>Ecdysozoa</taxon>
        <taxon>Nematoda</taxon>
        <taxon>Chromadorea</taxon>
        <taxon>Rhabditida</taxon>
        <taxon>Tylenchina</taxon>
        <taxon>Tylenchomorpha</taxon>
        <taxon>Tylenchoidea</taxon>
        <taxon>Meloidogynidae</taxon>
        <taxon>Meloidogyninae</taxon>
        <taxon>Meloidogyne</taxon>
    </lineage>
</organism>
<evidence type="ECO:0000313" key="1">
    <source>
        <dbReference type="EMBL" id="CAK5084489.1"/>
    </source>
</evidence>